<proteinExistence type="predicted"/>
<keyword evidence="5" id="KW-1185">Reference proteome</keyword>
<feature type="compositionally biased region" description="Gly residues" evidence="3">
    <location>
        <begin position="153"/>
        <end position="163"/>
    </location>
</feature>
<feature type="region of interest" description="Disordered" evidence="3">
    <location>
        <begin position="143"/>
        <end position="163"/>
    </location>
</feature>
<feature type="non-terminal residue" evidence="4">
    <location>
        <position position="1"/>
    </location>
</feature>
<evidence type="ECO:0000313" key="5">
    <source>
        <dbReference type="Proteomes" id="UP001530293"/>
    </source>
</evidence>
<dbReference type="InterPro" id="IPR039034">
    <property type="entry name" value="INPP4"/>
</dbReference>
<dbReference type="GO" id="GO:0016788">
    <property type="term" value="F:hydrolase activity, acting on ester bonds"/>
    <property type="evidence" value="ECO:0007669"/>
    <property type="project" value="UniProtKB-ARBA"/>
</dbReference>
<comment type="caution">
    <text evidence="4">The sequence shown here is derived from an EMBL/GenBank/DDBJ whole genome shotgun (WGS) entry which is preliminary data.</text>
</comment>
<organism evidence="4 5">
    <name type="scientific">Discostella pseudostelligera</name>
    <dbReference type="NCBI Taxonomy" id="259834"/>
    <lineage>
        <taxon>Eukaryota</taxon>
        <taxon>Sar</taxon>
        <taxon>Stramenopiles</taxon>
        <taxon>Ochrophyta</taxon>
        <taxon>Bacillariophyta</taxon>
        <taxon>Coscinodiscophyceae</taxon>
        <taxon>Thalassiosirophycidae</taxon>
        <taxon>Stephanodiscales</taxon>
        <taxon>Stephanodiscaceae</taxon>
        <taxon>Discostella</taxon>
    </lineage>
</organism>
<feature type="compositionally biased region" description="Polar residues" evidence="3">
    <location>
        <begin position="779"/>
        <end position="792"/>
    </location>
</feature>
<feature type="region of interest" description="Disordered" evidence="3">
    <location>
        <begin position="32"/>
        <end position="65"/>
    </location>
</feature>
<reference evidence="4 5" key="1">
    <citation type="submission" date="2024-10" db="EMBL/GenBank/DDBJ databases">
        <title>Updated reference genomes for cyclostephanoid diatoms.</title>
        <authorList>
            <person name="Roberts W.R."/>
            <person name="Alverson A.J."/>
        </authorList>
    </citation>
    <scope>NUCLEOTIDE SEQUENCE [LARGE SCALE GENOMIC DNA]</scope>
    <source>
        <strain evidence="4 5">AJA232-27</strain>
    </source>
</reference>
<keyword evidence="2" id="KW-0443">Lipid metabolism</keyword>
<feature type="region of interest" description="Disordered" evidence="3">
    <location>
        <begin position="918"/>
        <end position="938"/>
    </location>
</feature>
<gene>
    <name evidence="4" type="ORF">ACHAWU_003727</name>
</gene>
<evidence type="ECO:0000256" key="2">
    <source>
        <dbReference type="ARBA" id="ARBA00023098"/>
    </source>
</evidence>
<dbReference type="EMBL" id="JALLBG020000023">
    <property type="protein sequence ID" value="KAL3771552.1"/>
    <property type="molecule type" value="Genomic_DNA"/>
</dbReference>
<feature type="region of interest" description="Disordered" evidence="3">
    <location>
        <begin position="972"/>
        <end position="993"/>
    </location>
</feature>
<evidence type="ECO:0000256" key="1">
    <source>
        <dbReference type="ARBA" id="ARBA00022801"/>
    </source>
</evidence>
<feature type="compositionally biased region" description="Basic and acidic residues" evidence="3">
    <location>
        <begin position="918"/>
        <end position="931"/>
    </location>
</feature>
<name>A0ABD3N6B8_9STRA</name>
<feature type="compositionally biased region" description="Acidic residues" evidence="3">
    <location>
        <begin position="1223"/>
        <end position="1234"/>
    </location>
</feature>
<dbReference type="Proteomes" id="UP001530293">
    <property type="component" value="Unassembled WGS sequence"/>
</dbReference>
<dbReference type="GO" id="GO:0006629">
    <property type="term" value="P:lipid metabolic process"/>
    <property type="evidence" value="ECO:0007669"/>
    <property type="project" value="UniProtKB-KW"/>
</dbReference>
<evidence type="ECO:0000256" key="3">
    <source>
        <dbReference type="SAM" id="MobiDB-lite"/>
    </source>
</evidence>
<accession>A0ABD3N6B8</accession>
<evidence type="ECO:0000313" key="4">
    <source>
        <dbReference type="EMBL" id="KAL3771552.1"/>
    </source>
</evidence>
<keyword evidence="1" id="KW-0378">Hydrolase</keyword>
<sequence>NPFDSLGSFVSSATSSGNGLWKNVVASTTGGSSRVLGGTTSTSTSQHLQQQQQQQQQYSSSSSLSIQQPPRAIKRIVPYNHNTISTLETNWDPWLYAASNSNSNHNLWMNNGNFMTYLIVQTDAACTGSGVISVENVLKWSKSRGVRHPGGSTTTGGGGASGGGEFLGNFDSSLSLTSEDSMTEEGTAAAAEDGVGSSNSGYGASNVMKPKIGGGGGGGMQRFLKSNLKKAQQSLERSVATIAIKADMSKNPDQVCVSLHYLGVMNGGAANVALAHAIGASSGAGGGAEVVSDVCLSRTEWAEIPSSSTSEESRGGAGVPFSIPLCVPDLSFLEGAAGGGGGGGGGVRLAMRLYLRSGATLLKAVANREYCIGECTLPYSNVMQARQAGGGSGGPTRVPFTSGMITEMASGYNSNNPAALLVTATPRIKFNPPCTYGWSLTDPISAPPLGGSSSSSWLKMFQLPLDSGYVFRLPGRGNTHNGDALPPLLLANERAVESTLTLPLATACSRLFMLAATQSQNLTMEAATKLRRRESKMLHLEDDETRIRTAIETALSDGSAFVEVGVKALILLGGASYADIGFGSAGGEISSVKVSLSFQPPHCIFEESLGGGSCPLLDESLASSMGGVNEAIMARFCPTIFTASDDCLLPGIAGTKANGKYLGAVRFEVAEVGCNNNGLVDNIWTSVNVNASVEGLIELEDYLEHQQQHQQQVLVPAVSNGRRIGSFVVFLRIKSNANHVPTSAATSTNSASAASLGLLAMAGLSPVTEGLGSFIDSEPPSSKSLPAASTPSAADMRRRQVGTMGSFVSSRFLANQSIQVRGDANVFGDRYERYNQSIQSCMSGESIEDDSDVPLFQRRMPRAFRPSSSRDDALLTGIGFNVHVQTLSLNVLLLGQQTMQSAVTQCVTHGAPADHARGFFGGKKDGKRASEDNSPQGGLRRLEMKRLEIAKELDDCVTGLISAVGNHFKSRAQAASMRQQSGSPAPSKPSRHIPPNIQAVAHFRAKAGDCAKRLHSLTWGIAVRRSNCFSQALGIAVTSYMASLSDGGPAMSKGCASVWVRHGYLITFEGLLSAVGKELGMIEDASVAISMLRMVNVVLVPDDGNTTADVNSRQRISVPHSPCVRWVSLVNTTVGEGPQIKSQYRLEIGVDPSYYQTRIPDPLKNGAAVRFFPILFQMGVDIRQWGAFAGRSVASQMKDKSKQNLDVATDAGENERGGGSILDDGDDDDDDTADVSDSEILYVLNVEAYRKLNAYAHSVYPTTPGVTTATATAPVFEQQQQQQQVQPLPVHPSLVTLSDAIKNSAGKMEHSVMDRAATATQRFGGGLCTFCKSGKDRTAMQVTFKQAQFVQRCIDRKDGVQLEDTAISYEEVVAKSTLMRKHGTRIPICEKNTGEPKFAFNPLQRKFMPEMLRPEVSLCTWSKPET</sequence>
<feature type="region of interest" description="Disordered" evidence="3">
    <location>
        <begin position="772"/>
        <end position="796"/>
    </location>
</feature>
<feature type="region of interest" description="Disordered" evidence="3">
    <location>
        <begin position="177"/>
        <end position="208"/>
    </location>
</feature>
<feature type="region of interest" description="Disordered" evidence="3">
    <location>
        <begin position="1199"/>
        <end position="1234"/>
    </location>
</feature>
<dbReference type="PANTHER" id="PTHR12187">
    <property type="entry name" value="AGAP000124-PA"/>
    <property type="match status" value="1"/>
</dbReference>
<protein>
    <submittedName>
        <fullName evidence="4">Uncharacterized protein</fullName>
    </submittedName>
</protein>
<dbReference type="PANTHER" id="PTHR12187:SF11">
    <property type="entry name" value="PHOSPHATIDYLINOSITOL-3,4-BISPHOSPHATE 4-PHOSPHATASE"/>
    <property type="match status" value="1"/>
</dbReference>